<dbReference type="InterPro" id="IPR016024">
    <property type="entry name" value="ARM-type_fold"/>
</dbReference>
<dbReference type="PROSITE" id="PS50176">
    <property type="entry name" value="ARM_REPEAT"/>
    <property type="match status" value="6"/>
</dbReference>
<evidence type="ECO:0008006" key="4">
    <source>
        <dbReference type="Google" id="ProtNLM"/>
    </source>
</evidence>
<feature type="repeat" description="ARM" evidence="1">
    <location>
        <begin position="652"/>
        <end position="685"/>
    </location>
</feature>
<dbReference type="InterPro" id="IPR000225">
    <property type="entry name" value="Armadillo"/>
</dbReference>
<evidence type="ECO:0000313" key="3">
    <source>
        <dbReference type="Proteomes" id="UP000626109"/>
    </source>
</evidence>
<dbReference type="SUPFAM" id="SSF48371">
    <property type="entry name" value="ARM repeat"/>
    <property type="match status" value="1"/>
</dbReference>
<feature type="repeat" description="ARM" evidence="1">
    <location>
        <begin position="426"/>
        <end position="468"/>
    </location>
</feature>
<dbReference type="PANTHER" id="PTHR23315:SF7">
    <property type="entry name" value="U-BOX DOMAIN-CONTAINING PROTEIN 4"/>
    <property type="match status" value="1"/>
</dbReference>
<organism evidence="2 3">
    <name type="scientific">Polarella glacialis</name>
    <name type="common">Dinoflagellate</name>
    <dbReference type="NCBI Taxonomy" id="89957"/>
    <lineage>
        <taxon>Eukaryota</taxon>
        <taxon>Sar</taxon>
        <taxon>Alveolata</taxon>
        <taxon>Dinophyceae</taxon>
        <taxon>Suessiales</taxon>
        <taxon>Suessiaceae</taxon>
        <taxon>Polarella</taxon>
    </lineage>
</organism>
<dbReference type="AlphaFoldDB" id="A0A813JCC4"/>
<comment type="caution">
    <text evidence="2">The sequence shown here is derived from an EMBL/GenBank/DDBJ whole genome shotgun (WGS) entry which is preliminary data.</text>
</comment>
<evidence type="ECO:0000313" key="2">
    <source>
        <dbReference type="EMBL" id="CAE8672879.1"/>
    </source>
</evidence>
<proteinExistence type="predicted"/>
<reference evidence="2" key="1">
    <citation type="submission" date="2021-02" db="EMBL/GenBank/DDBJ databases">
        <authorList>
            <person name="Dougan E. K."/>
            <person name="Rhodes N."/>
            <person name="Thang M."/>
            <person name="Chan C."/>
        </authorList>
    </citation>
    <scope>NUCLEOTIDE SEQUENCE</scope>
</reference>
<sequence>MPKISEAAMRAFLTFLDLETYLQAALDWCEKEGAASLEEVVEESTDFAQSLKLKNLERKRFEKRAQEALADSRKSTALAESLADSRKNAAPAESRMRGVSATWVLDVFPAMVKSSTGKDSPSFIEIAPFLAHGDAGIGKGKVCPRDGMPDSSIVDALFSEGNSGRSTIFLSWVWSYKVLDVCSALARWLKTQGTNASALVFIWWCFFTNNQFRIQSGGTVTTQDLCETFGDQLKKVGRMLIMMNKYRDPEYVKRIWCIFEVHMAAAESIKTELTLPDSAQEEFDELARGGLDSLSNLLSSIDTEKAEASVKTDETAIKVLIKSGAGFDRVNELVEETLMASLTQEFSRALKAKRLGNKSVDANVAAGSGGPAIRQLKQTTQLSPEFTELVEQLTNGTPEAQEKSAAVLRSLLFENAENQREFAEAGAIGPLIALLTTGTPKAQAHSAGALAHLAANGENKVKVAEAGAIGPLVALLSKGTPEAQAHSAGALRNLAVNNGENKVKVAETGAIGPLVALLSKGTPEAQAQSAAALANLAANGENQVKVAEAGAIGPLVALLSKGTPEAQAQSAGALRNLAANGENQVKVAEAGAIGPLVALLSKGTPEAQERSAAALGSSEGAEAGAIGSGTIGWSSCEFGCQWENQVKVAEAGAIGPLVALLSKGTPEAQAHSAAALRNLAVNENQVKVAEAGAIGPLVALLSKGTPEAQERSAGALANLARNAEIKVKVANSGAVVAAEALLKQRESQTAQRLLQSSLHESRWSLECFPVAA</sequence>
<dbReference type="PANTHER" id="PTHR23315">
    <property type="entry name" value="U BOX DOMAIN-CONTAINING"/>
    <property type="match status" value="1"/>
</dbReference>
<protein>
    <recommendedName>
        <fullName evidence="4">Vacuolar protein 8</fullName>
    </recommendedName>
</protein>
<gene>
    <name evidence="2" type="ORF">PGLA2088_LOCUS18268</name>
</gene>
<feature type="repeat" description="ARM" evidence="1">
    <location>
        <begin position="467"/>
        <end position="509"/>
    </location>
</feature>
<accession>A0A813JCC4</accession>
<evidence type="ECO:0000256" key="1">
    <source>
        <dbReference type="PROSITE-ProRule" id="PRU00259"/>
    </source>
</evidence>
<dbReference type="InterPro" id="IPR011989">
    <property type="entry name" value="ARM-like"/>
</dbReference>
<dbReference type="EMBL" id="CAJNNW010024510">
    <property type="protein sequence ID" value="CAE8672879.1"/>
    <property type="molecule type" value="Genomic_DNA"/>
</dbReference>
<feature type="repeat" description="ARM" evidence="1">
    <location>
        <begin position="550"/>
        <end position="592"/>
    </location>
</feature>
<dbReference type="SMART" id="SM00185">
    <property type="entry name" value="ARM"/>
    <property type="match status" value="7"/>
</dbReference>
<name>A0A813JCC4_POLGL</name>
<dbReference type="Pfam" id="PF00514">
    <property type="entry name" value="Arm"/>
    <property type="match status" value="5"/>
</dbReference>
<dbReference type="Gene3D" id="1.25.10.10">
    <property type="entry name" value="Leucine-rich Repeat Variant"/>
    <property type="match status" value="3"/>
</dbReference>
<feature type="repeat" description="ARM" evidence="1">
    <location>
        <begin position="692"/>
        <end position="734"/>
    </location>
</feature>
<feature type="repeat" description="ARM" evidence="1">
    <location>
        <begin position="509"/>
        <end position="551"/>
    </location>
</feature>
<dbReference type="Proteomes" id="UP000626109">
    <property type="component" value="Unassembled WGS sequence"/>
</dbReference>